<name>A0A6J4TCU3_9ACTN</name>
<dbReference type="PANTHER" id="PTHR36441:SF1">
    <property type="entry name" value="DUF503 DOMAIN-CONTAINING PROTEIN"/>
    <property type="match status" value="1"/>
</dbReference>
<gene>
    <name evidence="1" type="ORF">AVDCRST_MAG85-2843</name>
</gene>
<proteinExistence type="predicted"/>
<dbReference type="InterPro" id="IPR036746">
    <property type="entry name" value="TT1725-like_sf"/>
</dbReference>
<protein>
    <submittedName>
        <fullName evidence="1">YlxP-like protein</fullName>
    </submittedName>
</protein>
<sequence>MPGYVALVLVHLHFPEAGSLKAKRKELSSLKAQLQSRLCVSVSEVDHQDLWQRSTLAVACTAATATGADEAADRVERFVEARHPEGVRFESAVAPVQELL</sequence>
<dbReference type="SUPFAM" id="SSF103007">
    <property type="entry name" value="Hypothetical protein TT1725"/>
    <property type="match status" value="1"/>
</dbReference>
<organism evidence="1">
    <name type="scientific">uncultured Solirubrobacteraceae bacterium</name>
    <dbReference type="NCBI Taxonomy" id="1162706"/>
    <lineage>
        <taxon>Bacteria</taxon>
        <taxon>Bacillati</taxon>
        <taxon>Actinomycetota</taxon>
        <taxon>Thermoleophilia</taxon>
        <taxon>Solirubrobacterales</taxon>
        <taxon>Solirubrobacteraceae</taxon>
        <taxon>environmental samples</taxon>
    </lineage>
</organism>
<reference evidence="1" key="1">
    <citation type="submission" date="2020-02" db="EMBL/GenBank/DDBJ databases">
        <authorList>
            <person name="Meier V. D."/>
        </authorList>
    </citation>
    <scope>NUCLEOTIDE SEQUENCE</scope>
    <source>
        <strain evidence="1">AVDCRST_MAG85</strain>
    </source>
</reference>
<dbReference type="EMBL" id="CADCVT010000312">
    <property type="protein sequence ID" value="CAA9520068.1"/>
    <property type="molecule type" value="Genomic_DNA"/>
</dbReference>
<dbReference type="InterPro" id="IPR007546">
    <property type="entry name" value="DUF503"/>
</dbReference>
<accession>A0A6J4TCU3</accession>
<dbReference type="Pfam" id="PF04456">
    <property type="entry name" value="DUF503"/>
    <property type="match status" value="1"/>
</dbReference>
<dbReference type="PANTHER" id="PTHR36441">
    <property type="entry name" value="HYPOTHETICAL CYTOSOLIC PROTEIN"/>
    <property type="match status" value="1"/>
</dbReference>
<dbReference type="Gene3D" id="3.30.70.1120">
    <property type="entry name" value="TT1725-like"/>
    <property type="match status" value="1"/>
</dbReference>
<evidence type="ECO:0000313" key="1">
    <source>
        <dbReference type="EMBL" id="CAA9520068.1"/>
    </source>
</evidence>
<dbReference type="AlphaFoldDB" id="A0A6J4TCU3"/>